<dbReference type="GO" id="GO:0045595">
    <property type="term" value="P:regulation of cell differentiation"/>
    <property type="evidence" value="ECO:0007669"/>
    <property type="project" value="TreeGrafter"/>
</dbReference>
<proteinExistence type="predicted"/>
<comment type="caution">
    <text evidence="5">The sequence shown here is derived from an EMBL/GenBank/DDBJ whole genome shotgun (WGS) entry which is preliminary data.</text>
</comment>
<dbReference type="SUPFAM" id="SSF50729">
    <property type="entry name" value="PH domain-like"/>
    <property type="match status" value="1"/>
</dbReference>
<dbReference type="InterPro" id="IPR039680">
    <property type="entry name" value="PLEKHB1/2"/>
</dbReference>
<dbReference type="PANTHER" id="PTHR14309">
    <property type="entry name" value="EXPRESSED PROTEIN"/>
    <property type="match status" value="1"/>
</dbReference>
<dbReference type="PANTHER" id="PTHR14309:SF12">
    <property type="entry name" value="PH DOMAIN-CONTAINING PROTEIN"/>
    <property type="match status" value="1"/>
</dbReference>
<feature type="compositionally biased region" description="Polar residues" evidence="3">
    <location>
        <begin position="193"/>
        <end position="203"/>
    </location>
</feature>
<dbReference type="OrthoDB" id="5914923at2759"/>
<feature type="domain" description="PH" evidence="4">
    <location>
        <begin position="17"/>
        <end position="139"/>
    </location>
</feature>
<name>A0A8S3QGE9_MYTED</name>
<evidence type="ECO:0000256" key="1">
    <source>
        <dbReference type="ARBA" id="ARBA00004370"/>
    </source>
</evidence>
<sequence length="402" mass="43963">MACCGPNAIRIKKPTEPVVKTGYLKIYEKGCICKGWKSRYFVLYQDSSLIWYPDDSSYQHSGGVKLKMVANYMAVGPMCLHITGRPELPKGRLAIHMMGIPNIFKKGTKKLNIVMNWILFDGGDDEMKAWLDVIKPTLPPPPPRPKRPPHSHHAKQKGHSKKNGHPRKNGQPPPYRFNSNVVNPAKTNPAYPPTNNGYSPNRQTRQKGQEGGHRTVVVQNGGGGHRDNNDFATGIILRGALGNGLSKYGPGYGWGYGWGWGPHPYGGYWGSWSSFGSHGGDMNIDNNYYDCDHENEDYGYDDNDVGDFEEERMGMVETLVGAVMMGTMGGGGYGGDDGGNEGDGSNEGDGAMKVTGVVILVGMVAVVMVVMAVDVEGDAEVVEDRCSLCCAKHLKDFILKQF</sequence>
<evidence type="ECO:0000313" key="5">
    <source>
        <dbReference type="EMBL" id="CAG2195404.1"/>
    </source>
</evidence>
<organism evidence="5 6">
    <name type="scientific">Mytilus edulis</name>
    <name type="common">Blue mussel</name>
    <dbReference type="NCBI Taxonomy" id="6550"/>
    <lineage>
        <taxon>Eukaryota</taxon>
        <taxon>Metazoa</taxon>
        <taxon>Spiralia</taxon>
        <taxon>Lophotrochozoa</taxon>
        <taxon>Mollusca</taxon>
        <taxon>Bivalvia</taxon>
        <taxon>Autobranchia</taxon>
        <taxon>Pteriomorphia</taxon>
        <taxon>Mytilida</taxon>
        <taxon>Mytiloidea</taxon>
        <taxon>Mytilidae</taxon>
        <taxon>Mytilinae</taxon>
        <taxon>Mytilus</taxon>
    </lineage>
</organism>
<keyword evidence="6" id="KW-1185">Reference proteome</keyword>
<feature type="region of interest" description="Disordered" evidence="3">
    <location>
        <begin position="134"/>
        <end position="211"/>
    </location>
</feature>
<evidence type="ECO:0000256" key="2">
    <source>
        <dbReference type="ARBA" id="ARBA00023136"/>
    </source>
</evidence>
<dbReference type="Proteomes" id="UP000683360">
    <property type="component" value="Unassembled WGS sequence"/>
</dbReference>
<gene>
    <name evidence="5" type="ORF">MEDL_10365</name>
</gene>
<evidence type="ECO:0000259" key="4">
    <source>
        <dbReference type="PROSITE" id="PS50003"/>
    </source>
</evidence>
<dbReference type="InterPro" id="IPR011993">
    <property type="entry name" value="PH-like_dom_sf"/>
</dbReference>
<dbReference type="Gene3D" id="2.30.29.30">
    <property type="entry name" value="Pleckstrin-homology domain (PH domain)/Phosphotyrosine-binding domain (PTB)"/>
    <property type="match status" value="1"/>
</dbReference>
<protein>
    <recommendedName>
        <fullName evidence="4">PH domain-containing protein</fullName>
    </recommendedName>
</protein>
<dbReference type="GO" id="GO:0016020">
    <property type="term" value="C:membrane"/>
    <property type="evidence" value="ECO:0007669"/>
    <property type="project" value="UniProtKB-SubCell"/>
</dbReference>
<comment type="subcellular location">
    <subcellularLocation>
        <location evidence="1">Membrane</location>
    </subcellularLocation>
</comment>
<feature type="compositionally biased region" description="Polar residues" evidence="3">
    <location>
        <begin position="177"/>
        <end position="186"/>
    </location>
</feature>
<dbReference type="PROSITE" id="PS50003">
    <property type="entry name" value="PH_DOMAIN"/>
    <property type="match status" value="1"/>
</dbReference>
<evidence type="ECO:0000313" key="6">
    <source>
        <dbReference type="Proteomes" id="UP000683360"/>
    </source>
</evidence>
<evidence type="ECO:0000256" key="3">
    <source>
        <dbReference type="SAM" id="MobiDB-lite"/>
    </source>
</evidence>
<dbReference type="AlphaFoldDB" id="A0A8S3QGE9"/>
<keyword evidence="2" id="KW-0472">Membrane</keyword>
<accession>A0A8S3QGE9</accession>
<reference evidence="5" key="1">
    <citation type="submission" date="2021-03" db="EMBL/GenBank/DDBJ databases">
        <authorList>
            <person name="Bekaert M."/>
        </authorList>
    </citation>
    <scope>NUCLEOTIDE SEQUENCE</scope>
</reference>
<dbReference type="SMART" id="SM00233">
    <property type="entry name" value="PH"/>
    <property type="match status" value="1"/>
</dbReference>
<dbReference type="EMBL" id="CAJPWZ010000517">
    <property type="protein sequence ID" value="CAG2195404.1"/>
    <property type="molecule type" value="Genomic_DNA"/>
</dbReference>
<feature type="compositionally biased region" description="Basic residues" evidence="3">
    <location>
        <begin position="144"/>
        <end position="168"/>
    </location>
</feature>
<dbReference type="InterPro" id="IPR001849">
    <property type="entry name" value="PH_domain"/>
</dbReference>